<proteinExistence type="predicted"/>
<accession>A0A923HFQ4</accession>
<feature type="domain" description="DUF2726" evidence="1">
    <location>
        <begin position="40"/>
        <end position="145"/>
    </location>
</feature>
<dbReference type="Proteomes" id="UP000634011">
    <property type="component" value="Unassembled WGS sequence"/>
</dbReference>
<evidence type="ECO:0000313" key="2">
    <source>
        <dbReference type="EMBL" id="MBC3862195.1"/>
    </source>
</evidence>
<reference evidence="2" key="1">
    <citation type="submission" date="2020-08" db="EMBL/GenBank/DDBJ databases">
        <title>Novel species isolated from subtropical streams in China.</title>
        <authorList>
            <person name="Lu H."/>
        </authorList>
    </citation>
    <scope>NUCLEOTIDE SEQUENCE</scope>
    <source>
        <strain evidence="2">KACC 12607</strain>
    </source>
</reference>
<dbReference type="EMBL" id="JACOFV010000007">
    <property type="protein sequence ID" value="MBC3862195.1"/>
    <property type="molecule type" value="Genomic_DNA"/>
</dbReference>
<name>A0A923HFQ4_9BURK</name>
<sequence length="170" mass="19091">MKFLALIALAVLAILAIAINNRIKSKSKKTPGDISKKLPLTKNEQPMYFRLAEALPEYVVLAQVAFSALLQTKNRATRNKFDRKVADFVVCTKAFEVLAIVELDDSSHKGREEQDRARDSLLTNAGYRVARYARTPDVETIKRDITGHLLKPNASLSNEDNIPERVSPHF</sequence>
<organism evidence="2 3">
    <name type="scientific">Undibacterium jejuense</name>
    <dbReference type="NCBI Taxonomy" id="1344949"/>
    <lineage>
        <taxon>Bacteria</taxon>
        <taxon>Pseudomonadati</taxon>
        <taxon>Pseudomonadota</taxon>
        <taxon>Betaproteobacteria</taxon>
        <taxon>Burkholderiales</taxon>
        <taxon>Oxalobacteraceae</taxon>
        <taxon>Undibacterium</taxon>
    </lineage>
</organism>
<dbReference type="Pfam" id="PF10881">
    <property type="entry name" value="DUF2726"/>
    <property type="match status" value="1"/>
</dbReference>
<evidence type="ECO:0000313" key="3">
    <source>
        <dbReference type="Proteomes" id="UP000634011"/>
    </source>
</evidence>
<comment type="caution">
    <text evidence="2">The sequence shown here is derived from an EMBL/GenBank/DDBJ whole genome shotgun (WGS) entry which is preliminary data.</text>
</comment>
<dbReference type="RefSeq" id="WP_186912126.1">
    <property type="nucleotide sequence ID" value="NZ_JACOFV010000007.1"/>
</dbReference>
<dbReference type="AlphaFoldDB" id="A0A923HFQ4"/>
<gene>
    <name evidence="2" type="ORF">H8K32_08820</name>
</gene>
<dbReference type="InterPro" id="IPR024402">
    <property type="entry name" value="DUF2726"/>
</dbReference>
<protein>
    <submittedName>
        <fullName evidence="2">DUF2726 domain-containing protein</fullName>
    </submittedName>
</protein>
<keyword evidence="3" id="KW-1185">Reference proteome</keyword>
<evidence type="ECO:0000259" key="1">
    <source>
        <dbReference type="Pfam" id="PF10881"/>
    </source>
</evidence>